<organism evidence="2 3">
    <name type="scientific">Trinickia symbiotica</name>
    <dbReference type="NCBI Taxonomy" id="863227"/>
    <lineage>
        <taxon>Bacteria</taxon>
        <taxon>Pseudomonadati</taxon>
        <taxon>Pseudomonadota</taxon>
        <taxon>Betaproteobacteria</taxon>
        <taxon>Burkholderiales</taxon>
        <taxon>Burkholderiaceae</taxon>
        <taxon>Trinickia</taxon>
    </lineage>
</organism>
<dbReference type="EMBL" id="PNYC01000014">
    <property type="protein sequence ID" value="PMS34882.1"/>
    <property type="molecule type" value="Genomic_DNA"/>
</dbReference>
<evidence type="ECO:0000313" key="3">
    <source>
        <dbReference type="Proteomes" id="UP000235777"/>
    </source>
</evidence>
<accession>A0A2N7WZX5</accession>
<keyword evidence="1" id="KW-0472">Membrane</keyword>
<gene>
    <name evidence="2" type="ORF">C0Z20_21035</name>
</gene>
<reference evidence="2 3" key="1">
    <citation type="submission" date="2018-01" db="EMBL/GenBank/DDBJ databases">
        <title>Whole genome analyses suggest that Burkholderia sensu lato contains two further novel genera in the rhizoxinica-symbiotica group Mycetohabitans gen. nov., and Trinickia gen. nov.: implications for the evolution of diazotrophy and nodulation in the Burkholderiaceae.</title>
        <authorList>
            <person name="Estrada-de los Santos P."/>
            <person name="Palmer M."/>
            <person name="Chavez-Ramirez B."/>
            <person name="Beukes C."/>
            <person name="Steenkamp E.T."/>
            <person name="Hirsch A.M."/>
            <person name="Manyaka P."/>
            <person name="Maluk M."/>
            <person name="Lafos M."/>
            <person name="Crook M."/>
            <person name="Gross E."/>
            <person name="Simon M.F."/>
            <person name="Bueno dos Reis Junior F."/>
            <person name="Poole P.S."/>
            <person name="Venter S.N."/>
            <person name="James E.K."/>
        </authorList>
    </citation>
    <scope>NUCLEOTIDE SEQUENCE [LARGE SCALE GENOMIC DNA]</scope>
    <source>
        <strain evidence="2 3">JPY 581</strain>
    </source>
</reference>
<dbReference type="Proteomes" id="UP000235777">
    <property type="component" value="Unassembled WGS sequence"/>
</dbReference>
<keyword evidence="1" id="KW-1133">Transmembrane helix</keyword>
<keyword evidence="1" id="KW-0812">Transmembrane</keyword>
<feature type="transmembrane region" description="Helical" evidence="1">
    <location>
        <begin position="61"/>
        <end position="78"/>
    </location>
</feature>
<dbReference type="Pfam" id="PF06296">
    <property type="entry name" value="RelE"/>
    <property type="match status" value="1"/>
</dbReference>
<dbReference type="STRING" id="863227.GCA_000373005_04865"/>
<name>A0A2N7WZX5_9BURK</name>
<sequence length="124" mass="14318">MTKFRKKIRVFKTKAFAKSAKKSRLSNQALWRAASDLAEGKGNDLGGNVWKKRLDDNRQRSIVISKVGTVWIFVFLFAKQDMENIDDSQLARLKKLAKDYGKMNRADIDTLVRYKELEEIFSDG</sequence>
<proteinExistence type="predicted"/>
<dbReference type="InterPro" id="IPR009387">
    <property type="entry name" value="HigB-2"/>
</dbReference>
<dbReference type="AlphaFoldDB" id="A0A2N7WZX5"/>
<comment type="caution">
    <text evidence="2">The sequence shown here is derived from an EMBL/GenBank/DDBJ whole genome shotgun (WGS) entry which is preliminary data.</text>
</comment>
<keyword evidence="3" id="KW-1185">Reference proteome</keyword>
<evidence type="ECO:0000256" key="1">
    <source>
        <dbReference type="SAM" id="Phobius"/>
    </source>
</evidence>
<dbReference type="OrthoDB" id="8607264at2"/>
<dbReference type="RefSeq" id="WP_018443477.1">
    <property type="nucleotide sequence ID" value="NZ_KB890209.1"/>
</dbReference>
<evidence type="ECO:0000313" key="2">
    <source>
        <dbReference type="EMBL" id="PMS34882.1"/>
    </source>
</evidence>
<protein>
    <submittedName>
        <fullName evidence="2">Addiction module toxin RelE</fullName>
    </submittedName>
</protein>
<dbReference type="PIRSF" id="PIRSF018634">
    <property type="entry name" value="UCP018634"/>
    <property type="match status" value="1"/>
</dbReference>